<keyword evidence="4" id="KW-1185">Reference proteome</keyword>
<feature type="domain" description="SMP-30/Gluconolactonase/LRE-like region" evidence="2">
    <location>
        <begin position="13"/>
        <end position="254"/>
    </location>
</feature>
<dbReference type="InterPro" id="IPR005511">
    <property type="entry name" value="SMP-30"/>
</dbReference>
<accession>A0ABP3RJW7</accession>
<comment type="caution">
    <text evidence="3">The sequence shown here is derived from an EMBL/GenBank/DDBJ whole genome shotgun (WGS) entry which is preliminary data.</text>
</comment>
<sequence length="293" mass="31606">MRIERVIGVQSALGEGPLWDVEDQCIYWLDSFGGTVMRCGPSGAEFRAWETQTRIGSMALRAAGGAVLATDQGVLALDFDTGSLTLVSDVEASDPNVRLNDGKVDRDGRFVFGSLTLDGEPRSNLYTLELDRTVSVIEQGIYCTNGPCWSPDGRTFYLTESLGPDRGVFAYDYEAGKLANRRKLNDPGDDPYVLNDGATVDAEGFIWSAMYGGASVIRYRPDGAVDRVVELPMKTTSSVMFGGPDLDILYVTSSAENLLPREDGEVDAGPWAGDLVAIHGLGVRGLPETRFAG</sequence>
<comment type="similarity">
    <text evidence="1">Belongs to the SMP-30/CGR1 family.</text>
</comment>
<evidence type="ECO:0000259" key="2">
    <source>
        <dbReference type="Pfam" id="PF08450"/>
    </source>
</evidence>
<name>A0ABP3RJW7_9ACTN</name>
<gene>
    <name evidence="3" type="ORF">GCM10009547_12440</name>
</gene>
<dbReference type="PRINTS" id="PR01790">
    <property type="entry name" value="SMP30FAMILY"/>
</dbReference>
<evidence type="ECO:0000256" key="1">
    <source>
        <dbReference type="ARBA" id="ARBA00008853"/>
    </source>
</evidence>
<dbReference type="InterPro" id="IPR013658">
    <property type="entry name" value="SGL"/>
</dbReference>
<proteinExistence type="inferred from homology"/>
<dbReference type="Gene3D" id="2.120.10.30">
    <property type="entry name" value="TolB, C-terminal domain"/>
    <property type="match status" value="1"/>
</dbReference>
<organism evidence="3 4">
    <name type="scientific">Sporichthya brevicatena</name>
    <dbReference type="NCBI Taxonomy" id="171442"/>
    <lineage>
        <taxon>Bacteria</taxon>
        <taxon>Bacillati</taxon>
        <taxon>Actinomycetota</taxon>
        <taxon>Actinomycetes</taxon>
        <taxon>Sporichthyales</taxon>
        <taxon>Sporichthyaceae</taxon>
        <taxon>Sporichthya</taxon>
    </lineage>
</organism>
<dbReference type="PANTHER" id="PTHR10907:SF47">
    <property type="entry name" value="REGUCALCIN"/>
    <property type="match status" value="1"/>
</dbReference>
<dbReference type="Proteomes" id="UP001500957">
    <property type="component" value="Unassembled WGS sequence"/>
</dbReference>
<reference evidence="4" key="1">
    <citation type="journal article" date="2019" name="Int. J. Syst. Evol. Microbiol.">
        <title>The Global Catalogue of Microorganisms (GCM) 10K type strain sequencing project: providing services to taxonomists for standard genome sequencing and annotation.</title>
        <authorList>
            <consortium name="The Broad Institute Genomics Platform"/>
            <consortium name="The Broad Institute Genome Sequencing Center for Infectious Disease"/>
            <person name="Wu L."/>
            <person name="Ma J."/>
        </authorList>
    </citation>
    <scope>NUCLEOTIDE SEQUENCE [LARGE SCALE GENOMIC DNA]</scope>
    <source>
        <strain evidence="4">JCM 10671</strain>
    </source>
</reference>
<dbReference type="InterPro" id="IPR011042">
    <property type="entry name" value="6-blade_b-propeller_TolB-like"/>
</dbReference>
<dbReference type="PANTHER" id="PTHR10907">
    <property type="entry name" value="REGUCALCIN"/>
    <property type="match status" value="1"/>
</dbReference>
<dbReference type="RefSeq" id="WP_344602727.1">
    <property type="nucleotide sequence ID" value="NZ_BAAAHE010000008.1"/>
</dbReference>
<dbReference type="EMBL" id="BAAAHE010000008">
    <property type="protein sequence ID" value="GAA0611916.1"/>
    <property type="molecule type" value="Genomic_DNA"/>
</dbReference>
<evidence type="ECO:0000313" key="4">
    <source>
        <dbReference type="Proteomes" id="UP001500957"/>
    </source>
</evidence>
<protein>
    <submittedName>
        <fullName evidence="3">SMP-30/gluconolactonase/LRE family protein</fullName>
    </submittedName>
</protein>
<dbReference type="Pfam" id="PF08450">
    <property type="entry name" value="SGL"/>
    <property type="match status" value="1"/>
</dbReference>
<dbReference type="SUPFAM" id="SSF63829">
    <property type="entry name" value="Calcium-dependent phosphotriesterase"/>
    <property type="match status" value="1"/>
</dbReference>
<evidence type="ECO:0000313" key="3">
    <source>
        <dbReference type="EMBL" id="GAA0611916.1"/>
    </source>
</evidence>